<protein>
    <recommendedName>
        <fullName evidence="3">DEAD/DEAH box helicase domain-containing protein</fullName>
    </recommendedName>
</protein>
<dbReference type="VEuPathDB" id="FungiDB:FOMG_19279"/>
<dbReference type="AlphaFoldDB" id="A0A420MDZ2"/>
<reference evidence="1 2" key="1">
    <citation type="journal article" date="2018" name="Sci. Rep.">
        <title>Characterisation of pathogen-specific regions and novel effector candidates in Fusarium oxysporum f. sp. cepae.</title>
        <authorList>
            <person name="Armitage A.D."/>
            <person name="Taylor A."/>
            <person name="Sobczyk M.K."/>
            <person name="Baxter L."/>
            <person name="Greenfield B.P."/>
            <person name="Bates H.J."/>
            <person name="Wilson F."/>
            <person name="Jackson A.C."/>
            <person name="Ott S."/>
            <person name="Harrison R.J."/>
            <person name="Clarkson J.P."/>
        </authorList>
    </citation>
    <scope>NUCLEOTIDE SEQUENCE [LARGE SCALE GENOMIC DNA]</scope>
    <source>
        <strain evidence="1 2">Fo_A13</strain>
    </source>
</reference>
<name>A0A420MDZ2_FUSOX</name>
<proteinExistence type="predicted"/>
<dbReference type="Proteomes" id="UP000285084">
    <property type="component" value="Unassembled WGS sequence"/>
</dbReference>
<organism evidence="1 2">
    <name type="scientific">Fusarium oxysporum</name>
    <name type="common">Fusarium vascular wilt</name>
    <dbReference type="NCBI Taxonomy" id="5507"/>
    <lineage>
        <taxon>Eukaryota</taxon>
        <taxon>Fungi</taxon>
        <taxon>Dikarya</taxon>
        <taxon>Ascomycota</taxon>
        <taxon>Pezizomycotina</taxon>
        <taxon>Sordariomycetes</taxon>
        <taxon>Hypocreomycetidae</taxon>
        <taxon>Hypocreales</taxon>
        <taxon>Nectriaceae</taxon>
        <taxon>Fusarium</taxon>
        <taxon>Fusarium oxysporum species complex</taxon>
    </lineage>
</organism>
<dbReference type="VEuPathDB" id="FungiDB:FOXG_16458"/>
<accession>A0A420MDZ2</accession>
<dbReference type="VEuPathDB" id="FungiDB:FOXG_14237"/>
<sequence>MLGIKEDGNWVPAHSHTRFLAGFLWCGRVLMLEHFFEDDPYDSEDSACETSFAAIERFHKGHHEWLTSGSYSPFGTIIRWIIYGRGYCNHEEGSEQRDRRPQGGLLLARASEPNNGGIYRVAAAVREGAAPARRHLRTVRLTRPVDLELALISGVEIGAQLTVSSYRHVAVEIGRKIKGLIIWQIDLKAAEADSDNEVADLITVTHGSRIARGHYGVNLQFPNQLQPEMMLNYQEISRLWHQFLARTDGDFGERKRPAEAGVVMANAAVKRQRHITHHREQTTSSTLIQQQQHTELASRFTHAQIDAGLKRMLGEDAGWKTPQQRDGMYRIMGLENNGTRSEQLIVVLPTGGGKSIFFMLPAFMEDERGKGGPVSVVVVPFVSTLVF</sequence>
<dbReference type="VEuPathDB" id="FungiDB:FOMG_18921"/>
<dbReference type="Gene3D" id="3.40.50.300">
    <property type="entry name" value="P-loop containing nucleotide triphosphate hydrolases"/>
    <property type="match status" value="1"/>
</dbReference>
<dbReference type="InterPro" id="IPR027417">
    <property type="entry name" value="P-loop_NTPase"/>
</dbReference>
<dbReference type="VEuPathDB" id="FungiDB:HZS61_003260"/>
<evidence type="ECO:0000313" key="1">
    <source>
        <dbReference type="EMBL" id="RKK65704.1"/>
    </source>
</evidence>
<dbReference type="EMBL" id="MRCX01000376">
    <property type="protein sequence ID" value="RKK65704.1"/>
    <property type="molecule type" value="Genomic_DNA"/>
</dbReference>
<dbReference type="SUPFAM" id="SSF52540">
    <property type="entry name" value="P-loop containing nucleoside triphosphate hydrolases"/>
    <property type="match status" value="1"/>
</dbReference>
<gene>
    <name evidence="1" type="ORF">BFJ69_g16048</name>
</gene>
<dbReference type="VEuPathDB" id="FungiDB:HZS61_004293"/>
<evidence type="ECO:0008006" key="3">
    <source>
        <dbReference type="Google" id="ProtNLM"/>
    </source>
</evidence>
<evidence type="ECO:0000313" key="2">
    <source>
        <dbReference type="Proteomes" id="UP000285084"/>
    </source>
</evidence>
<comment type="caution">
    <text evidence="1">The sequence shown here is derived from an EMBL/GenBank/DDBJ whole genome shotgun (WGS) entry which is preliminary data.</text>
</comment>
<dbReference type="VEuPathDB" id="FungiDB:FOZG_18081"/>